<keyword evidence="3" id="KW-1185">Reference proteome</keyword>
<organism evidence="2 3">
    <name type="scientific">Cylindrobasidium torrendii FP15055 ss-10</name>
    <dbReference type="NCBI Taxonomy" id="1314674"/>
    <lineage>
        <taxon>Eukaryota</taxon>
        <taxon>Fungi</taxon>
        <taxon>Dikarya</taxon>
        <taxon>Basidiomycota</taxon>
        <taxon>Agaricomycotina</taxon>
        <taxon>Agaricomycetes</taxon>
        <taxon>Agaricomycetidae</taxon>
        <taxon>Agaricales</taxon>
        <taxon>Marasmiineae</taxon>
        <taxon>Physalacriaceae</taxon>
        <taxon>Cylindrobasidium</taxon>
    </lineage>
</organism>
<dbReference type="Proteomes" id="UP000054007">
    <property type="component" value="Unassembled WGS sequence"/>
</dbReference>
<feature type="chain" id="PRO_5002317204" evidence="1">
    <location>
        <begin position="20"/>
        <end position="131"/>
    </location>
</feature>
<name>A0A0D7BMA9_9AGAR</name>
<dbReference type="EMBL" id="KN880456">
    <property type="protein sequence ID" value="KIY71284.1"/>
    <property type="molecule type" value="Genomic_DNA"/>
</dbReference>
<keyword evidence="1" id="KW-0732">Signal</keyword>
<accession>A0A0D7BMA9</accession>
<protein>
    <submittedName>
        <fullName evidence="2">Uncharacterized protein</fullName>
    </submittedName>
</protein>
<reference evidence="2 3" key="1">
    <citation type="journal article" date="2015" name="Fungal Genet. Biol.">
        <title>Evolution of novel wood decay mechanisms in Agaricales revealed by the genome sequences of Fistulina hepatica and Cylindrobasidium torrendii.</title>
        <authorList>
            <person name="Floudas D."/>
            <person name="Held B.W."/>
            <person name="Riley R."/>
            <person name="Nagy L.G."/>
            <person name="Koehler G."/>
            <person name="Ransdell A.S."/>
            <person name="Younus H."/>
            <person name="Chow J."/>
            <person name="Chiniquy J."/>
            <person name="Lipzen A."/>
            <person name="Tritt A."/>
            <person name="Sun H."/>
            <person name="Haridas S."/>
            <person name="LaButti K."/>
            <person name="Ohm R.A."/>
            <person name="Kues U."/>
            <person name="Blanchette R.A."/>
            <person name="Grigoriev I.V."/>
            <person name="Minto R.E."/>
            <person name="Hibbett D.S."/>
        </authorList>
    </citation>
    <scope>NUCLEOTIDE SEQUENCE [LARGE SCALE GENOMIC DNA]</scope>
    <source>
        <strain evidence="2 3">FP15055 ss-10</strain>
    </source>
</reference>
<gene>
    <name evidence="2" type="ORF">CYLTODRAFT_418967</name>
</gene>
<sequence>MFCGFVLFWLFLAFIVYQAGRVIDRLVAVRGFRARLGRQKQAHMNRIRELSIELSRLQRQEQGPVTERKLAKVITRMDALRDASDHDIDMERRIDVFSDQTWDMFRHIWGRIKIRTCALFASGSDQNLDQT</sequence>
<evidence type="ECO:0000313" key="3">
    <source>
        <dbReference type="Proteomes" id="UP000054007"/>
    </source>
</evidence>
<proteinExistence type="predicted"/>
<evidence type="ECO:0000313" key="2">
    <source>
        <dbReference type="EMBL" id="KIY71284.1"/>
    </source>
</evidence>
<feature type="signal peptide" evidence="1">
    <location>
        <begin position="1"/>
        <end position="19"/>
    </location>
</feature>
<dbReference type="AlphaFoldDB" id="A0A0D7BMA9"/>
<evidence type="ECO:0000256" key="1">
    <source>
        <dbReference type="SAM" id="SignalP"/>
    </source>
</evidence>